<dbReference type="VEuPathDB" id="TrichDB:TVAGG3_0374140"/>
<keyword evidence="5" id="KW-1185">Reference proteome</keyword>
<reference evidence="4" key="1">
    <citation type="submission" date="2006-10" db="EMBL/GenBank/DDBJ databases">
        <authorList>
            <person name="Amadeo P."/>
            <person name="Zhao Q."/>
            <person name="Wortman J."/>
            <person name="Fraser-Liggett C."/>
            <person name="Carlton J."/>
        </authorList>
    </citation>
    <scope>NUCLEOTIDE SEQUENCE</scope>
    <source>
        <strain evidence="4">G3</strain>
    </source>
</reference>
<keyword evidence="1" id="KW-0677">Repeat</keyword>
<evidence type="ECO:0000313" key="5">
    <source>
        <dbReference type="Proteomes" id="UP000001542"/>
    </source>
</evidence>
<sequence>MSGNADMVAFIVDKYEIDLEEVYEEKPENFHEAVDLIEDPTDFIIFFVDKGYKFFDVIDMVGNRAMVSCITKGNLEKVKKLVERKVPVDQKNEDDFAPLFVSLLKNQTEIAKFLVESGCIYKAKAVGGLTPLHHAAQNNNLELVKFFVEKGIRVNEIDFRGNSALDLAKEKGYKEIVDFLLSQSASEDAKSLEENKYSLEKALHTKDDAMFMQVMETEGLDVNMMINGMSLIENCFYNEMPDSIAYLIKNGAEVDFNKEFIDVINKF</sequence>
<gene>
    <name evidence="4" type="ORF">TVAG_173320</name>
</gene>
<dbReference type="AlphaFoldDB" id="A2DF82"/>
<evidence type="ECO:0000256" key="3">
    <source>
        <dbReference type="PROSITE-ProRule" id="PRU00023"/>
    </source>
</evidence>
<dbReference type="InterPro" id="IPR036770">
    <property type="entry name" value="Ankyrin_rpt-contain_sf"/>
</dbReference>
<reference evidence="4" key="2">
    <citation type="journal article" date="2007" name="Science">
        <title>Draft genome sequence of the sexually transmitted pathogen Trichomonas vaginalis.</title>
        <authorList>
            <person name="Carlton J.M."/>
            <person name="Hirt R.P."/>
            <person name="Silva J.C."/>
            <person name="Delcher A.L."/>
            <person name="Schatz M."/>
            <person name="Zhao Q."/>
            <person name="Wortman J.R."/>
            <person name="Bidwell S.L."/>
            <person name="Alsmark U.C.M."/>
            <person name="Besteiro S."/>
            <person name="Sicheritz-Ponten T."/>
            <person name="Noel C.J."/>
            <person name="Dacks J.B."/>
            <person name="Foster P.G."/>
            <person name="Simillion C."/>
            <person name="Van de Peer Y."/>
            <person name="Miranda-Saavedra D."/>
            <person name="Barton G.J."/>
            <person name="Westrop G.D."/>
            <person name="Mueller S."/>
            <person name="Dessi D."/>
            <person name="Fiori P.L."/>
            <person name="Ren Q."/>
            <person name="Paulsen I."/>
            <person name="Zhang H."/>
            <person name="Bastida-Corcuera F.D."/>
            <person name="Simoes-Barbosa A."/>
            <person name="Brown M.T."/>
            <person name="Hayes R.D."/>
            <person name="Mukherjee M."/>
            <person name="Okumura C.Y."/>
            <person name="Schneider R."/>
            <person name="Smith A.J."/>
            <person name="Vanacova S."/>
            <person name="Villalvazo M."/>
            <person name="Haas B.J."/>
            <person name="Pertea M."/>
            <person name="Feldblyum T.V."/>
            <person name="Utterback T.R."/>
            <person name="Shu C.L."/>
            <person name="Osoegawa K."/>
            <person name="de Jong P.J."/>
            <person name="Hrdy I."/>
            <person name="Horvathova L."/>
            <person name="Zubacova Z."/>
            <person name="Dolezal P."/>
            <person name="Malik S.B."/>
            <person name="Logsdon J.M. Jr."/>
            <person name="Henze K."/>
            <person name="Gupta A."/>
            <person name="Wang C.C."/>
            <person name="Dunne R.L."/>
            <person name="Upcroft J.A."/>
            <person name="Upcroft P."/>
            <person name="White O."/>
            <person name="Salzberg S.L."/>
            <person name="Tang P."/>
            <person name="Chiu C.-H."/>
            <person name="Lee Y.-S."/>
            <person name="Embley T.M."/>
            <person name="Coombs G.H."/>
            <person name="Mottram J.C."/>
            <person name="Tachezy J."/>
            <person name="Fraser-Liggett C.M."/>
            <person name="Johnson P.J."/>
        </authorList>
    </citation>
    <scope>NUCLEOTIDE SEQUENCE [LARGE SCALE GENOMIC DNA]</scope>
    <source>
        <strain evidence="4">G3</strain>
    </source>
</reference>
<evidence type="ECO:0000256" key="2">
    <source>
        <dbReference type="ARBA" id="ARBA00023043"/>
    </source>
</evidence>
<name>A2DF82_TRIV3</name>
<dbReference type="PANTHER" id="PTHR24193:SF121">
    <property type="entry name" value="ADA2A-CONTAINING COMPLEX COMPONENT 3, ISOFORM D"/>
    <property type="match status" value="1"/>
</dbReference>
<evidence type="ECO:0000313" key="4">
    <source>
        <dbReference type="EMBL" id="EAY21074.1"/>
    </source>
</evidence>
<dbReference type="Proteomes" id="UP000001542">
    <property type="component" value="Unassembled WGS sequence"/>
</dbReference>
<dbReference type="KEGG" id="tva:5466621"/>
<proteinExistence type="predicted"/>
<dbReference type="eggNOG" id="KOG4177">
    <property type="taxonomic scope" value="Eukaryota"/>
</dbReference>
<dbReference type="Gene3D" id="1.25.40.20">
    <property type="entry name" value="Ankyrin repeat-containing domain"/>
    <property type="match status" value="1"/>
</dbReference>
<dbReference type="SMART" id="SM00248">
    <property type="entry name" value="ANK"/>
    <property type="match status" value="5"/>
</dbReference>
<dbReference type="Pfam" id="PF12796">
    <property type="entry name" value="Ank_2"/>
    <property type="match status" value="1"/>
</dbReference>
<dbReference type="InParanoid" id="A2DF82"/>
<dbReference type="EMBL" id="DS113193">
    <property type="protein sequence ID" value="EAY21074.1"/>
    <property type="molecule type" value="Genomic_DNA"/>
</dbReference>
<dbReference type="STRING" id="5722.A2DF82"/>
<dbReference type="RefSeq" id="XP_001582060.1">
    <property type="nucleotide sequence ID" value="XM_001582010.1"/>
</dbReference>
<dbReference type="OrthoDB" id="674805at2759"/>
<dbReference type="PRINTS" id="PR01415">
    <property type="entry name" value="ANKYRIN"/>
</dbReference>
<dbReference type="PROSITE" id="PS50088">
    <property type="entry name" value="ANK_REPEAT"/>
    <property type="match status" value="2"/>
</dbReference>
<feature type="repeat" description="ANK" evidence="3">
    <location>
        <begin position="127"/>
        <end position="159"/>
    </location>
</feature>
<dbReference type="PANTHER" id="PTHR24193">
    <property type="entry name" value="ANKYRIN REPEAT PROTEIN"/>
    <property type="match status" value="1"/>
</dbReference>
<dbReference type="SUPFAM" id="SSF48403">
    <property type="entry name" value="Ankyrin repeat"/>
    <property type="match status" value="1"/>
</dbReference>
<dbReference type="InterPro" id="IPR002110">
    <property type="entry name" value="Ankyrin_rpt"/>
</dbReference>
<feature type="repeat" description="ANK" evidence="3">
    <location>
        <begin position="160"/>
        <end position="192"/>
    </location>
</feature>
<organism evidence="4 5">
    <name type="scientific">Trichomonas vaginalis (strain ATCC PRA-98 / G3)</name>
    <dbReference type="NCBI Taxonomy" id="412133"/>
    <lineage>
        <taxon>Eukaryota</taxon>
        <taxon>Metamonada</taxon>
        <taxon>Parabasalia</taxon>
        <taxon>Trichomonadida</taxon>
        <taxon>Trichomonadidae</taxon>
        <taxon>Trichomonas</taxon>
    </lineage>
</organism>
<dbReference type="PROSITE" id="PS50297">
    <property type="entry name" value="ANK_REP_REGION"/>
    <property type="match status" value="2"/>
</dbReference>
<evidence type="ECO:0000256" key="1">
    <source>
        <dbReference type="ARBA" id="ARBA00022737"/>
    </source>
</evidence>
<protein>
    <submittedName>
        <fullName evidence="4">Ankyrin repeat protein, putative</fullName>
    </submittedName>
</protein>
<accession>A2DF82</accession>
<keyword evidence="2 3" id="KW-0040">ANK repeat</keyword>
<dbReference type="InterPro" id="IPR050663">
    <property type="entry name" value="Ankyrin-SOCS_Box"/>
</dbReference>